<dbReference type="EMBL" id="AZGZ01000006">
    <property type="protein sequence ID" value="KZZ94653.1"/>
    <property type="molecule type" value="Genomic_DNA"/>
</dbReference>
<evidence type="ECO:0000256" key="5">
    <source>
        <dbReference type="RuleBase" id="RU363076"/>
    </source>
</evidence>
<dbReference type="PROSITE" id="PS50895">
    <property type="entry name" value="SURF1"/>
    <property type="match status" value="1"/>
</dbReference>
<comment type="subcellular location">
    <subcellularLocation>
        <location evidence="1">Membrane</location>
    </subcellularLocation>
    <subcellularLocation>
        <location evidence="5">Mitochondrion inner membrane</location>
        <topology evidence="5">Multi-pass membrane protein</topology>
    </subcellularLocation>
</comment>
<dbReference type="PANTHER" id="PTHR23427">
    <property type="entry name" value="SURFEIT LOCUS PROTEIN"/>
    <property type="match status" value="1"/>
</dbReference>
<feature type="transmembrane region" description="Helical" evidence="5">
    <location>
        <begin position="284"/>
        <end position="305"/>
    </location>
</feature>
<dbReference type="CDD" id="cd06662">
    <property type="entry name" value="SURF1"/>
    <property type="match status" value="1"/>
</dbReference>
<keyword evidence="4 5" id="KW-0472">Membrane</keyword>
<dbReference type="InterPro" id="IPR045214">
    <property type="entry name" value="Surf1/Surf4"/>
</dbReference>
<dbReference type="VEuPathDB" id="FungiDB:AAP_01953"/>
<keyword evidence="3 5" id="KW-1133">Transmembrane helix</keyword>
<reference evidence="6 7" key="1">
    <citation type="journal article" date="2016" name="Genome Biol. Evol.">
        <title>Divergent and convergent evolution of fungal pathogenicity.</title>
        <authorList>
            <person name="Shang Y."/>
            <person name="Xiao G."/>
            <person name="Zheng P."/>
            <person name="Cen K."/>
            <person name="Zhan S."/>
            <person name="Wang C."/>
        </authorList>
    </citation>
    <scope>NUCLEOTIDE SEQUENCE [LARGE SCALE GENOMIC DNA]</scope>
    <source>
        <strain evidence="6 7">ARSEF 7405</strain>
    </source>
</reference>
<keyword evidence="7" id="KW-1185">Reference proteome</keyword>
<proteinExistence type="inferred from homology"/>
<comment type="caution">
    <text evidence="6">The sequence shown here is derived from an EMBL/GenBank/DDBJ whole genome shotgun (WGS) entry which is preliminary data.</text>
</comment>
<evidence type="ECO:0000256" key="4">
    <source>
        <dbReference type="ARBA" id="ARBA00023136"/>
    </source>
</evidence>
<evidence type="ECO:0000313" key="7">
    <source>
        <dbReference type="Proteomes" id="UP000242877"/>
    </source>
</evidence>
<accession>A0A162IK74</accession>
<name>A0A162IK74_9EURO</name>
<dbReference type="InterPro" id="IPR002994">
    <property type="entry name" value="Surf1/Shy1"/>
</dbReference>
<evidence type="ECO:0000313" key="6">
    <source>
        <dbReference type="EMBL" id="KZZ94653.1"/>
    </source>
</evidence>
<evidence type="ECO:0000256" key="3">
    <source>
        <dbReference type="ARBA" id="ARBA00022989"/>
    </source>
</evidence>
<dbReference type="GO" id="GO:0005743">
    <property type="term" value="C:mitochondrial inner membrane"/>
    <property type="evidence" value="ECO:0007669"/>
    <property type="project" value="UniProtKB-SubCell"/>
</dbReference>
<comment type="similarity">
    <text evidence="5">Belongs to the SURF1 family.</text>
</comment>
<evidence type="ECO:0000256" key="2">
    <source>
        <dbReference type="ARBA" id="ARBA00022692"/>
    </source>
</evidence>
<dbReference type="OrthoDB" id="10040024at2759"/>
<sequence>MKSPISSFSRITSSLFRATPTLRQTVHVQNKNSSSLYAQCLKRSQQRRGVKQLADDPNWSSPVDNPPQLVRAGQKHGYGIYFLAIIPVTAFCLGTWQIQRLDWKTKLISKFEDRLLRPPLSLPPVIDPSVISEFDFRKVLATGRFRHDQEMLVGPRMYEGKQGYVVVTPLERGEGESTVLVSRGWIAKEKADQSTRKEGLPTGIVTVEGLLREPPKKNMFTPQNNPAQNQWYFLDIKEMAESTGAQPVYVEESFIPDLMEVMNREDKGIPIGRVPEVGLRNNHVQYIVTWYGLCFATTIMMGMILRKKPSNQATQRVRLNSQW</sequence>
<dbReference type="Pfam" id="PF02104">
    <property type="entry name" value="SURF1"/>
    <property type="match status" value="1"/>
</dbReference>
<keyword evidence="5" id="KW-0496">Mitochondrion</keyword>
<feature type="transmembrane region" description="Helical" evidence="5">
    <location>
        <begin position="78"/>
        <end position="98"/>
    </location>
</feature>
<dbReference type="GO" id="GO:0051082">
    <property type="term" value="F:unfolded protein binding"/>
    <property type="evidence" value="ECO:0007669"/>
    <property type="project" value="EnsemblFungi"/>
</dbReference>
<dbReference type="AlphaFoldDB" id="A0A162IK74"/>
<comment type="function">
    <text evidence="5">Probably involved in the biogenesis of the COX complex.</text>
</comment>
<protein>
    <recommendedName>
        <fullName evidence="5">SURF1-like protein</fullName>
    </recommendedName>
</protein>
<dbReference type="PANTHER" id="PTHR23427:SF2">
    <property type="entry name" value="SURFEIT LOCUS PROTEIN 1"/>
    <property type="match status" value="1"/>
</dbReference>
<keyword evidence="2 5" id="KW-0812">Transmembrane</keyword>
<dbReference type="Proteomes" id="UP000242877">
    <property type="component" value="Unassembled WGS sequence"/>
</dbReference>
<keyword evidence="5" id="KW-0999">Mitochondrion inner membrane</keyword>
<organism evidence="6 7">
    <name type="scientific">Ascosphaera apis ARSEF 7405</name>
    <dbReference type="NCBI Taxonomy" id="392613"/>
    <lineage>
        <taxon>Eukaryota</taxon>
        <taxon>Fungi</taxon>
        <taxon>Dikarya</taxon>
        <taxon>Ascomycota</taxon>
        <taxon>Pezizomycotina</taxon>
        <taxon>Eurotiomycetes</taxon>
        <taxon>Eurotiomycetidae</taxon>
        <taxon>Onygenales</taxon>
        <taxon>Ascosphaeraceae</taxon>
        <taxon>Ascosphaera</taxon>
    </lineage>
</organism>
<evidence type="ECO:0000256" key="1">
    <source>
        <dbReference type="ARBA" id="ARBA00004370"/>
    </source>
</evidence>
<gene>
    <name evidence="6" type="ORF">AAP_01953</name>
</gene>
<dbReference type="GO" id="GO:0033617">
    <property type="term" value="P:mitochondrial respiratory chain complex IV assembly"/>
    <property type="evidence" value="ECO:0007669"/>
    <property type="project" value="EnsemblFungi"/>
</dbReference>